<dbReference type="GeneID" id="93454570"/>
<dbReference type="Proteomes" id="UP000000361">
    <property type="component" value="Chromosome 1"/>
</dbReference>
<dbReference type="PROSITE" id="PS50878">
    <property type="entry name" value="RT_POL"/>
    <property type="match status" value="1"/>
</dbReference>
<dbReference type="EC" id="2.7.7.49" evidence="1"/>
<reference evidence="12" key="1">
    <citation type="submission" date="2006-12" db="EMBL/GenBank/DDBJ databases">
        <title>Complete sequence of plasmid 1 of Paracoccus denitrificans PD1222.</title>
        <authorList>
            <person name="Copeland A."/>
            <person name="Lucas S."/>
            <person name="Lapidus A."/>
            <person name="Barry K."/>
            <person name="Detter J.C."/>
            <person name="Glavina del Rio T."/>
            <person name="Hammon N."/>
            <person name="Israni S."/>
            <person name="Dalin E."/>
            <person name="Tice H."/>
            <person name="Pitluck S."/>
            <person name="Munk A.C."/>
            <person name="Brettin T."/>
            <person name="Bruce D."/>
            <person name="Han C."/>
            <person name="Tapia R."/>
            <person name="Gilna P."/>
            <person name="Schmutz J."/>
            <person name="Larimer F."/>
            <person name="Land M."/>
            <person name="Hauser L."/>
            <person name="Kyrpides N."/>
            <person name="Lykidis A."/>
            <person name="Spiro S."/>
            <person name="Richardson D.J."/>
            <person name="Moir J.W.B."/>
            <person name="Ferguson S.J."/>
            <person name="van Spanning R.J.M."/>
            <person name="Richardson P."/>
        </authorList>
    </citation>
    <scope>NUCLEOTIDE SEQUENCE [LARGE SCALE GENOMIC DNA]</scope>
    <source>
        <strain evidence="12">Pd 1222</strain>
        <plasmid evidence="12">pPD1222</plasmid>
    </source>
</reference>
<evidence type="ECO:0000256" key="1">
    <source>
        <dbReference type="ARBA" id="ARBA00012493"/>
    </source>
</evidence>
<geneLocation type="plasmid" evidence="12">
    <name>pPD1222</name>
</geneLocation>
<comment type="catalytic activity">
    <reaction evidence="9">
        <text>DNA(n) + a 2'-deoxyribonucleoside 5'-triphosphate = DNA(n+1) + diphosphate</text>
        <dbReference type="Rhea" id="RHEA:22508"/>
        <dbReference type="Rhea" id="RHEA-COMP:17339"/>
        <dbReference type="Rhea" id="RHEA-COMP:17340"/>
        <dbReference type="ChEBI" id="CHEBI:33019"/>
        <dbReference type="ChEBI" id="CHEBI:61560"/>
        <dbReference type="ChEBI" id="CHEBI:173112"/>
        <dbReference type="EC" id="2.7.7.49"/>
    </reaction>
</comment>
<dbReference type="InterPro" id="IPR013597">
    <property type="entry name" value="Mat_intron_G2"/>
</dbReference>
<dbReference type="InterPro" id="IPR000123">
    <property type="entry name" value="Reverse_transcriptase_msDNA"/>
</dbReference>
<evidence type="ECO:0000259" key="10">
    <source>
        <dbReference type="PROSITE" id="PS50878"/>
    </source>
</evidence>
<protein>
    <recommendedName>
        <fullName evidence="1">RNA-directed DNA polymerase</fullName>
        <ecNumber evidence="1">2.7.7.49</ecNumber>
    </recommendedName>
</protein>
<feature type="domain" description="Reverse transcriptase" evidence="10">
    <location>
        <begin position="49"/>
        <end position="288"/>
    </location>
</feature>
<dbReference type="PRINTS" id="PR00866">
    <property type="entry name" value="RNADNAPOLMS"/>
</dbReference>
<proteinExistence type="inferred from homology"/>
<dbReference type="GO" id="GO:0003723">
    <property type="term" value="F:RNA binding"/>
    <property type="evidence" value="ECO:0007669"/>
    <property type="project" value="InterPro"/>
</dbReference>
<evidence type="ECO:0000256" key="6">
    <source>
        <dbReference type="ARBA" id="ARBA00022918"/>
    </source>
</evidence>
<dbReference type="GO" id="GO:0046872">
    <property type="term" value="F:metal ion binding"/>
    <property type="evidence" value="ECO:0007669"/>
    <property type="project" value="UniProtKB-KW"/>
</dbReference>
<dbReference type="KEGG" id="pde:Pden_4539"/>
<evidence type="ECO:0000313" key="12">
    <source>
        <dbReference type="Proteomes" id="UP000000361"/>
    </source>
</evidence>
<dbReference type="InterPro" id="IPR000477">
    <property type="entry name" value="RT_dom"/>
</dbReference>
<dbReference type="eggNOG" id="COG3344">
    <property type="taxonomic scope" value="Bacteria"/>
</dbReference>
<dbReference type="NCBIfam" id="TIGR04416">
    <property type="entry name" value="group_II_RT_mat"/>
    <property type="match status" value="1"/>
</dbReference>
<dbReference type="PANTHER" id="PTHR34047:SF3">
    <property type="entry name" value="BLR2052 PROTEIN"/>
    <property type="match status" value="1"/>
</dbReference>
<keyword evidence="2" id="KW-0808">Transferase</keyword>
<keyword evidence="12" id="KW-1185">Reference proteome</keyword>
<dbReference type="InterPro" id="IPR043128">
    <property type="entry name" value="Rev_trsase/Diguanyl_cyclase"/>
</dbReference>
<evidence type="ECO:0000256" key="5">
    <source>
        <dbReference type="ARBA" id="ARBA00022842"/>
    </source>
</evidence>
<dbReference type="EMBL" id="CP000491">
    <property type="protein sequence ID" value="ABL72602.1"/>
    <property type="molecule type" value="Genomic_DNA"/>
</dbReference>
<accession>A1BAQ8</accession>
<dbReference type="HOGENOM" id="CLU_013584_2_0_5"/>
<keyword evidence="7" id="KW-0051">Antiviral defense</keyword>
<dbReference type="Pfam" id="PF00078">
    <property type="entry name" value="RVT_1"/>
    <property type="match status" value="1"/>
</dbReference>
<dbReference type="InterPro" id="IPR030931">
    <property type="entry name" value="Group_II_RT_mat"/>
</dbReference>
<keyword evidence="3" id="KW-0548">Nucleotidyltransferase</keyword>
<dbReference type="SUPFAM" id="SSF56672">
    <property type="entry name" value="DNA/RNA polymerases"/>
    <property type="match status" value="1"/>
</dbReference>
<evidence type="ECO:0000256" key="8">
    <source>
        <dbReference type="ARBA" id="ARBA00034120"/>
    </source>
</evidence>
<evidence type="ECO:0000256" key="9">
    <source>
        <dbReference type="ARBA" id="ARBA00048173"/>
    </source>
</evidence>
<evidence type="ECO:0000313" key="11">
    <source>
        <dbReference type="EMBL" id="ABL72602.1"/>
    </source>
</evidence>
<evidence type="ECO:0000256" key="3">
    <source>
        <dbReference type="ARBA" id="ARBA00022695"/>
    </source>
</evidence>
<dbReference type="Gene3D" id="3.30.70.270">
    <property type="match status" value="1"/>
</dbReference>
<dbReference type="InterPro" id="IPR051083">
    <property type="entry name" value="GrpII_Intron_Splice-Mob/Def"/>
</dbReference>
<keyword evidence="4" id="KW-0479">Metal-binding</keyword>
<dbReference type="EnsemblBacteria" id="ABL72602">
    <property type="protein sequence ID" value="ABL72602"/>
    <property type="gene ID" value="Pden_4539"/>
</dbReference>
<keyword evidence="5" id="KW-0460">Magnesium</keyword>
<keyword evidence="6 11" id="KW-0695">RNA-directed DNA polymerase</keyword>
<evidence type="ECO:0000256" key="7">
    <source>
        <dbReference type="ARBA" id="ARBA00023118"/>
    </source>
</evidence>
<dbReference type="AlphaFoldDB" id="A1BAQ8"/>
<dbReference type="GO" id="GO:0051607">
    <property type="term" value="P:defense response to virus"/>
    <property type="evidence" value="ECO:0007669"/>
    <property type="project" value="UniProtKB-KW"/>
</dbReference>
<keyword evidence="11" id="KW-0614">Plasmid</keyword>
<organism evidence="11 12">
    <name type="scientific">Paracoccus denitrificans (strain Pd 1222)</name>
    <dbReference type="NCBI Taxonomy" id="318586"/>
    <lineage>
        <taxon>Bacteria</taxon>
        <taxon>Pseudomonadati</taxon>
        <taxon>Pseudomonadota</taxon>
        <taxon>Alphaproteobacteria</taxon>
        <taxon>Rhodobacterales</taxon>
        <taxon>Paracoccaceae</taxon>
        <taxon>Paracoccus</taxon>
    </lineage>
</organism>
<sequence>MTEAKPFTIEKREVWEAFRHVDANQGAAGVDGQTLESFGERLGPNLYKLWNRMSSGSYMPSSVRRVMIPKADGGQRPLGIPTVTDRIAQEVVRLYLEPLVEPVFHRDSYGYRPERSAIDAIRKARQRCWRYDWVLDMDIKGFFDTIDHELLLKAVRHHTDCRWVLLYIERWLKAPVRMEDGSLVPQERGTPQGGVISPLLANLFLHYAFDRWLDRENPQVPFERYADDIICHCRTEDEARRLWQQVENRLAGCGLTLHPQKTKIVYCKDTNRKGSFPTVAFDFLGYRFQPRLAIWRGGLFGVSYLPAASPKALKSFRRRVRNWGLQRRSDKGLIDLARMFNRQIEGWIGYFRCFYKSALYSTLRLIDAHLVRWVMRKYKRFKQRPRQARLWLARIAKSTPGLFTHWSLLYANG</sequence>
<comment type="similarity">
    <text evidence="8">Belongs to the bacterial reverse transcriptase family.</text>
</comment>
<dbReference type="InterPro" id="IPR043502">
    <property type="entry name" value="DNA/RNA_pol_sf"/>
</dbReference>
<name>A1BAQ8_PARDP</name>
<evidence type="ECO:0000256" key="2">
    <source>
        <dbReference type="ARBA" id="ARBA00022679"/>
    </source>
</evidence>
<dbReference type="Pfam" id="PF08388">
    <property type="entry name" value="GIIM"/>
    <property type="match status" value="1"/>
</dbReference>
<dbReference type="CDD" id="cd01651">
    <property type="entry name" value="RT_G2_intron"/>
    <property type="match status" value="1"/>
</dbReference>
<evidence type="ECO:0000256" key="4">
    <source>
        <dbReference type="ARBA" id="ARBA00022723"/>
    </source>
</evidence>
<gene>
    <name evidence="11" type="ordered locus">Pden_4539</name>
</gene>
<dbReference type="PANTHER" id="PTHR34047">
    <property type="entry name" value="NUCLEAR INTRON MATURASE 1, MITOCHONDRIAL-RELATED"/>
    <property type="match status" value="1"/>
</dbReference>
<dbReference type="RefSeq" id="WP_011750763.1">
    <property type="nucleotide sequence ID" value="NC_008688.1"/>
</dbReference>
<dbReference type="GO" id="GO:0003964">
    <property type="term" value="F:RNA-directed DNA polymerase activity"/>
    <property type="evidence" value="ECO:0007669"/>
    <property type="project" value="UniProtKB-KW"/>
</dbReference>